<gene>
    <name evidence="8" type="ORF">PhCBS80983_g02033</name>
</gene>
<proteinExistence type="inferred from homology"/>
<keyword evidence="5 6" id="KW-0378">Hydrolase</keyword>
<dbReference type="InterPro" id="IPR006148">
    <property type="entry name" value="Glc/Gal-6P_isomerase"/>
</dbReference>
<comment type="pathway">
    <text evidence="2 6">Carbohydrate degradation; pentose phosphate pathway; D-ribulose 5-phosphate from D-glucose 6-phosphate (oxidative stage): step 2/3.</text>
</comment>
<name>A0A507EA29_9FUNG</name>
<keyword evidence="9" id="KW-1185">Reference proteome</keyword>
<dbReference type="CDD" id="cd01400">
    <property type="entry name" value="6PGL"/>
    <property type="match status" value="1"/>
</dbReference>
<evidence type="ECO:0000256" key="3">
    <source>
        <dbReference type="ARBA" id="ARBA00010662"/>
    </source>
</evidence>
<sequence>MPSPEIFKFASADEISTALDHFIAQASHDAIARSGRFTVTLSGGSLPKVLAAKLKSNTTVEWSKWHVFFADERCVPHDHDDSNYLLAKQQLLDSVPIPANQVHPINPALVNDRHAAAKDYVQQLKSVFGEELPSFDVNLLGIGPDGHCCSLFPGHPLLDVKDTWVASLDDSPKPPPSRITLTYPVINNADTNVFVVTGEGKADVFHQIIDLKEPLPSGRVQAKRRLIWFVDNGAAGKLKASTLKYSL</sequence>
<comment type="similarity">
    <text evidence="3 6">Belongs to the glucosamine/galactosamine-6-phosphate isomerase family. 6-phosphogluconolactonase subfamily.</text>
</comment>
<dbReference type="InterPro" id="IPR037171">
    <property type="entry name" value="NagB/RpiA_transferase-like"/>
</dbReference>
<dbReference type="GO" id="GO:0005975">
    <property type="term" value="P:carbohydrate metabolic process"/>
    <property type="evidence" value="ECO:0007669"/>
    <property type="project" value="UniProtKB-UniRule"/>
</dbReference>
<dbReference type="InterPro" id="IPR005900">
    <property type="entry name" value="6-phosphogluconolactonase_DevB"/>
</dbReference>
<dbReference type="InterPro" id="IPR039104">
    <property type="entry name" value="6PGL"/>
</dbReference>
<dbReference type="Gene3D" id="3.40.50.1360">
    <property type="match status" value="1"/>
</dbReference>
<dbReference type="Pfam" id="PF01182">
    <property type="entry name" value="Glucosamine_iso"/>
    <property type="match status" value="1"/>
</dbReference>
<dbReference type="AlphaFoldDB" id="A0A507EA29"/>
<dbReference type="EC" id="3.1.1.31" evidence="4 6"/>
<dbReference type="GO" id="GO:0017057">
    <property type="term" value="F:6-phosphogluconolactonase activity"/>
    <property type="evidence" value="ECO:0007669"/>
    <property type="project" value="UniProtKB-UniRule"/>
</dbReference>
<dbReference type="STRING" id="109895.A0A507EA29"/>
<dbReference type="NCBIfam" id="TIGR01198">
    <property type="entry name" value="pgl"/>
    <property type="match status" value="1"/>
</dbReference>
<dbReference type="Proteomes" id="UP000318582">
    <property type="component" value="Unassembled WGS sequence"/>
</dbReference>
<evidence type="ECO:0000256" key="4">
    <source>
        <dbReference type="ARBA" id="ARBA00013198"/>
    </source>
</evidence>
<evidence type="ECO:0000259" key="7">
    <source>
        <dbReference type="Pfam" id="PF01182"/>
    </source>
</evidence>
<comment type="caution">
    <text evidence="8">The sequence shown here is derived from an EMBL/GenBank/DDBJ whole genome shotgun (WGS) entry which is preliminary data.</text>
</comment>
<dbReference type="PANTHER" id="PTHR11054:SF0">
    <property type="entry name" value="6-PHOSPHOGLUCONOLACTONASE"/>
    <property type="match status" value="1"/>
</dbReference>
<dbReference type="FunFam" id="3.40.50.1360:FF:000005">
    <property type="entry name" value="6-phosphogluconolactonase"/>
    <property type="match status" value="1"/>
</dbReference>
<evidence type="ECO:0000256" key="6">
    <source>
        <dbReference type="RuleBase" id="RU365095"/>
    </source>
</evidence>
<protein>
    <recommendedName>
        <fullName evidence="4 6">6-phosphogluconolactonase</fullName>
        <shortName evidence="6">6PGL</shortName>
        <ecNumber evidence="4 6">3.1.1.31</ecNumber>
    </recommendedName>
</protein>
<evidence type="ECO:0000313" key="9">
    <source>
        <dbReference type="Proteomes" id="UP000318582"/>
    </source>
</evidence>
<comment type="function">
    <text evidence="6">Hydrolysis of 6-phosphogluconolactone to 6-phosphogluconate.</text>
</comment>
<feature type="domain" description="Glucosamine/galactosamine-6-phosphate isomerase" evidence="7">
    <location>
        <begin position="11"/>
        <end position="228"/>
    </location>
</feature>
<evidence type="ECO:0000256" key="5">
    <source>
        <dbReference type="ARBA" id="ARBA00022801"/>
    </source>
</evidence>
<dbReference type="EMBL" id="QEAQ01000019">
    <property type="protein sequence ID" value="TPX60028.1"/>
    <property type="molecule type" value="Genomic_DNA"/>
</dbReference>
<reference evidence="8 9" key="1">
    <citation type="journal article" date="2019" name="Sci. Rep.">
        <title>Comparative genomics of chytrid fungi reveal insights into the obligate biotrophic and pathogenic lifestyle of Synchytrium endobioticum.</title>
        <authorList>
            <person name="van de Vossenberg B.T.L.H."/>
            <person name="Warris S."/>
            <person name="Nguyen H.D.T."/>
            <person name="van Gent-Pelzer M.P.E."/>
            <person name="Joly D.L."/>
            <person name="van de Geest H.C."/>
            <person name="Bonants P.J.M."/>
            <person name="Smith D.S."/>
            <person name="Levesque C.A."/>
            <person name="van der Lee T.A.J."/>
        </authorList>
    </citation>
    <scope>NUCLEOTIDE SEQUENCE [LARGE SCALE GENOMIC DNA]</scope>
    <source>
        <strain evidence="8 9">CBS 809.83</strain>
    </source>
</reference>
<evidence type="ECO:0000313" key="8">
    <source>
        <dbReference type="EMBL" id="TPX60028.1"/>
    </source>
</evidence>
<accession>A0A507EA29</accession>
<evidence type="ECO:0000256" key="1">
    <source>
        <dbReference type="ARBA" id="ARBA00000832"/>
    </source>
</evidence>
<dbReference type="GO" id="GO:0006098">
    <property type="term" value="P:pentose-phosphate shunt"/>
    <property type="evidence" value="ECO:0007669"/>
    <property type="project" value="UniProtKB-UniPathway"/>
</dbReference>
<dbReference type="PANTHER" id="PTHR11054">
    <property type="entry name" value="6-PHOSPHOGLUCONOLACTONASE"/>
    <property type="match status" value="1"/>
</dbReference>
<comment type="catalytic activity">
    <reaction evidence="1 6">
        <text>6-phospho-D-glucono-1,5-lactone + H2O = 6-phospho-D-gluconate + H(+)</text>
        <dbReference type="Rhea" id="RHEA:12556"/>
        <dbReference type="ChEBI" id="CHEBI:15377"/>
        <dbReference type="ChEBI" id="CHEBI:15378"/>
        <dbReference type="ChEBI" id="CHEBI:57955"/>
        <dbReference type="ChEBI" id="CHEBI:58759"/>
        <dbReference type="EC" id="3.1.1.31"/>
    </reaction>
</comment>
<evidence type="ECO:0000256" key="2">
    <source>
        <dbReference type="ARBA" id="ARBA00004961"/>
    </source>
</evidence>
<dbReference type="SUPFAM" id="SSF100950">
    <property type="entry name" value="NagB/RpiA/CoA transferase-like"/>
    <property type="match status" value="1"/>
</dbReference>
<dbReference type="UniPathway" id="UPA00115">
    <property type="reaction ID" value="UER00409"/>
</dbReference>
<organism evidence="8 9">
    <name type="scientific">Powellomyces hirtus</name>
    <dbReference type="NCBI Taxonomy" id="109895"/>
    <lineage>
        <taxon>Eukaryota</taxon>
        <taxon>Fungi</taxon>
        <taxon>Fungi incertae sedis</taxon>
        <taxon>Chytridiomycota</taxon>
        <taxon>Chytridiomycota incertae sedis</taxon>
        <taxon>Chytridiomycetes</taxon>
        <taxon>Spizellomycetales</taxon>
        <taxon>Powellomycetaceae</taxon>
        <taxon>Powellomyces</taxon>
    </lineage>
</organism>